<reference evidence="2 3" key="1">
    <citation type="submission" date="2020-02" db="EMBL/GenBank/DDBJ databases">
        <title>Draft genome sequence of Haematococcus lacustris strain NIES-144.</title>
        <authorList>
            <person name="Morimoto D."/>
            <person name="Nakagawa S."/>
            <person name="Yoshida T."/>
            <person name="Sawayama S."/>
        </authorList>
    </citation>
    <scope>NUCLEOTIDE SEQUENCE [LARGE SCALE GENOMIC DNA]</scope>
    <source>
        <strain evidence="2 3">NIES-144</strain>
    </source>
</reference>
<name>A0A6A0A3Z3_HAELA</name>
<keyword evidence="1" id="KW-0732">Signal</keyword>
<organism evidence="2 3">
    <name type="scientific">Haematococcus lacustris</name>
    <name type="common">Green alga</name>
    <name type="synonym">Haematococcus pluvialis</name>
    <dbReference type="NCBI Taxonomy" id="44745"/>
    <lineage>
        <taxon>Eukaryota</taxon>
        <taxon>Viridiplantae</taxon>
        <taxon>Chlorophyta</taxon>
        <taxon>core chlorophytes</taxon>
        <taxon>Chlorophyceae</taxon>
        <taxon>CS clade</taxon>
        <taxon>Chlamydomonadales</taxon>
        <taxon>Haematococcaceae</taxon>
        <taxon>Haematococcus</taxon>
    </lineage>
</organism>
<dbReference type="EMBL" id="BLLF01002644">
    <property type="protein sequence ID" value="GFH24832.1"/>
    <property type="molecule type" value="Genomic_DNA"/>
</dbReference>
<feature type="chain" id="PRO_5025462554" evidence="1">
    <location>
        <begin position="26"/>
        <end position="372"/>
    </location>
</feature>
<evidence type="ECO:0000256" key="1">
    <source>
        <dbReference type="SAM" id="SignalP"/>
    </source>
</evidence>
<comment type="caution">
    <text evidence="2">The sequence shown here is derived from an EMBL/GenBank/DDBJ whole genome shotgun (WGS) entry which is preliminary data.</text>
</comment>
<dbReference type="AlphaFoldDB" id="A0A6A0A3Z3"/>
<keyword evidence="3" id="KW-1185">Reference proteome</keyword>
<feature type="signal peptide" evidence="1">
    <location>
        <begin position="1"/>
        <end position="25"/>
    </location>
</feature>
<sequence>MAACRAMKHGDLLVFLVSLDDATIAAWLLDNEDQDETIVSYIGAVKQEAVAQKAQAAAAQLQATQAAHVAGKSLIVTFKKGQKVEEVTFNEFPAWRTLVRKNWPSVVAGASVITLGVVSICRPFSSFRADEAFRVLDTAAQFAEDAVFGTQFTLAEYNPTSPTDPVLQTSVNLQTHGDIVAHVGKELALRCCKTDPDRYNKEASKKEIISPVIFAAAALAGDVRVEAEYSVCGTLGRGMIDYVILYKHFSIIVLEGKMHDTLEEHLGQLAAEIRSAREQYKRVYLTKRKHDDEGEFKKVPSFGILSNGTRYILYKYTPEDRCLVQMALRAHLKQRMTAAEATAEVLPIIRCLVKIIQEQMEGMESFKRARSD</sequence>
<proteinExistence type="predicted"/>
<protein>
    <submittedName>
        <fullName evidence="2">Uncharacterized protein</fullName>
    </submittedName>
</protein>
<evidence type="ECO:0000313" key="2">
    <source>
        <dbReference type="EMBL" id="GFH24832.1"/>
    </source>
</evidence>
<evidence type="ECO:0000313" key="3">
    <source>
        <dbReference type="Proteomes" id="UP000485058"/>
    </source>
</evidence>
<gene>
    <name evidence="2" type="ORF">HaLaN_22695</name>
</gene>
<accession>A0A6A0A3Z3</accession>
<dbReference type="Proteomes" id="UP000485058">
    <property type="component" value="Unassembled WGS sequence"/>
</dbReference>